<feature type="domain" description="Calcineurin-like phosphoesterase" evidence="5">
    <location>
        <begin position="3"/>
        <end position="196"/>
    </location>
</feature>
<dbReference type="RefSeq" id="WP_093255352.1">
    <property type="nucleotide sequence ID" value="NZ_FNQM01000014.1"/>
</dbReference>
<protein>
    <submittedName>
        <fullName evidence="6">3',5'-cyclic AMP phosphodiesterase CpdA</fullName>
    </submittedName>
</protein>
<evidence type="ECO:0000256" key="1">
    <source>
        <dbReference type="ARBA" id="ARBA00022723"/>
    </source>
</evidence>
<dbReference type="EMBL" id="FNQM01000014">
    <property type="protein sequence ID" value="SEA85470.1"/>
    <property type="molecule type" value="Genomic_DNA"/>
</dbReference>
<dbReference type="SUPFAM" id="SSF56300">
    <property type="entry name" value="Metallo-dependent phosphatases"/>
    <property type="match status" value="1"/>
</dbReference>
<dbReference type="STRING" id="89524.SAMN05444370_11472"/>
<dbReference type="Gene3D" id="3.60.21.40">
    <property type="entry name" value="GpdQ, catalytic alpha/beta sandwich domain"/>
    <property type="match status" value="1"/>
</dbReference>
<reference evidence="6 7" key="1">
    <citation type="submission" date="2016-10" db="EMBL/GenBank/DDBJ databases">
        <authorList>
            <person name="de Groot N.N."/>
        </authorList>
    </citation>
    <scope>NUCLEOTIDE SEQUENCE [LARGE SCALE GENOMIC DNA]</scope>
    <source>
        <strain evidence="6 7">DSM 15345</strain>
    </source>
</reference>
<comment type="similarity">
    <text evidence="4">Belongs to the cyclic nucleotide phosphodiesterase class-III family.</text>
</comment>
<organism evidence="6 7">
    <name type="scientific">Rubrimonas cliftonensis</name>
    <dbReference type="NCBI Taxonomy" id="89524"/>
    <lineage>
        <taxon>Bacteria</taxon>
        <taxon>Pseudomonadati</taxon>
        <taxon>Pseudomonadota</taxon>
        <taxon>Alphaproteobacteria</taxon>
        <taxon>Rhodobacterales</taxon>
        <taxon>Paracoccaceae</taxon>
        <taxon>Rubrimonas</taxon>
    </lineage>
</organism>
<keyword evidence="1" id="KW-0479">Metal-binding</keyword>
<dbReference type="Pfam" id="PF00149">
    <property type="entry name" value="Metallophos"/>
    <property type="match status" value="1"/>
</dbReference>
<evidence type="ECO:0000259" key="5">
    <source>
        <dbReference type="Pfam" id="PF00149"/>
    </source>
</evidence>
<sequence>MIVVQLSDLHLRPRGLPAYRVAETNMLAARAVEAVRALNPAPDVVVITGDLSDNGLAEEYAELAPLLDRLPCPALCLLGNHDRRDTFRAAFPDRAGPGPFVDFVTDLGPLRLIGLDTVVPGASHGALCAARLDALDAALAARPEAPTLIFLHHPPFDCGIAHMDRIALVEGRERLGAIVAAHRQVERVCCGHHHRPIQTRFAATLAQVAPSVAHQVALSLEPDHEGALVLEPGAFLIHALVDGAVVTHQALVERFPGPFPFTLDPEYPGL</sequence>
<evidence type="ECO:0000256" key="3">
    <source>
        <dbReference type="ARBA" id="ARBA00023004"/>
    </source>
</evidence>
<dbReference type="AlphaFoldDB" id="A0A1H4ELP6"/>
<dbReference type="GO" id="GO:0046872">
    <property type="term" value="F:metal ion binding"/>
    <property type="evidence" value="ECO:0007669"/>
    <property type="project" value="UniProtKB-KW"/>
</dbReference>
<dbReference type="InterPro" id="IPR029052">
    <property type="entry name" value="Metallo-depent_PP-like"/>
</dbReference>
<keyword evidence="2" id="KW-0378">Hydrolase</keyword>
<evidence type="ECO:0000256" key="2">
    <source>
        <dbReference type="ARBA" id="ARBA00022801"/>
    </source>
</evidence>
<dbReference type="PANTHER" id="PTHR42988">
    <property type="entry name" value="PHOSPHOHYDROLASE"/>
    <property type="match status" value="1"/>
</dbReference>
<dbReference type="InterPro" id="IPR050884">
    <property type="entry name" value="CNP_phosphodiesterase-III"/>
</dbReference>
<proteinExistence type="inferred from homology"/>
<dbReference type="CDD" id="cd07402">
    <property type="entry name" value="MPP_GpdQ"/>
    <property type="match status" value="1"/>
</dbReference>
<dbReference type="GO" id="GO:0004112">
    <property type="term" value="F:cyclic-nucleotide phosphodiesterase activity"/>
    <property type="evidence" value="ECO:0007669"/>
    <property type="project" value="InterPro"/>
</dbReference>
<keyword evidence="7" id="KW-1185">Reference proteome</keyword>
<evidence type="ECO:0000313" key="6">
    <source>
        <dbReference type="EMBL" id="SEA85470.1"/>
    </source>
</evidence>
<dbReference type="OrthoDB" id="651281at2"/>
<dbReference type="InterPro" id="IPR026575">
    <property type="entry name" value="GpdQ/CpdA-like"/>
</dbReference>
<dbReference type="Proteomes" id="UP000198703">
    <property type="component" value="Unassembled WGS sequence"/>
</dbReference>
<dbReference type="Gene3D" id="3.30.750.180">
    <property type="entry name" value="GpdQ, beta-strand dimerisation domain"/>
    <property type="match status" value="1"/>
</dbReference>
<name>A0A1H4ELP6_9RHOB</name>
<dbReference type="PANTHER" id="PTHR42988:SF2">
    <property type="entry name" value="CYCLIC NUCLEOTIDE PHOSPHODIESTERASE CBUA0032-RELATED"/>
    <property type="match status" value="1"/>
</dbReference>
<dbReference type="InterPro" id="IPR042281">
    <property type="entry name" value="GpdQ_beta-strand"/>
</dbReference>
<accession>A0A1H4ELP6</accession>
<keyword evidence="3" id="KW-0408">Iron</keyword>
<dbReference type="InterPro" id="IPR004843">
    <property type="entry name" value="Calcineurin-like_PHP"/>
</dbReference>
<dbReference type="InterPro" id="IPR042283">
    <property type="entry name" value="GpdQ_catalytic"/>
</dbReference>
<evidence type="ECO:0000256" key="4">
    <source>
        <dbReference type="ARBA" id="ARBA00025742"/>
    </source>
</evidence>
<gene>
    <name evidence="6" type="ORF">SAMN05444370_11472</name>
</gene>
<evidence type="ECO:0000313" key="7">
    <source>
        <dbReference type="Proteomes" id="UP000198703"/>
    </source>
</evidence>